<gene>
    <name evidence="1" type="ordered locus">Mnod_8146</name>
</gene>
<dbReference type="Proteomes" id="UP000008207">
    <property type="component" value="Plasmid pMNOD02"/>
</dbReference>
<evidence type="ECO:0000313" key="1">
    <source>
        <dbReference type="EMBL" id="ACL63127.1"/>
    </source>
</evidence>
<name>B8IX86_METNO</name>
<proteinExistence type="predicted"/>
<geneLocation type="plasmid" evidence="1 2">
    <name>pMNOD02</name>
</geneLocation>
<dbReference type="EMBL" id="CP001351">
    <property type="protein sequence ID" value="ACL63127.1"/>
    <property type="molecule type" value="Genomic_DNA"/>
</dbReference>
<dbReference type="AlphaFoldDB" id="B8IX86"/>
<sequence>MTTQSDTGARLLIYGERRCSRPSAPSLVASMAALEGMHAAGLPGIVDVILTTRDDTTLEVSFIETLHERQKGHAGRAIEIITEAADAAGVKLILKAQACPPKRARRVLSTNELVRFYERRGIRIVSAALGGGILMERPPERRMRVVGRAA</sequence>
<accession>B8IX86</accession>
<reference evidence="2" key="1">
    <citation type="submission" date="2009-01" db="EMBL/GenBank/DDBJ databases">
        <title>Complete sequence of plasmid 2 of Methylobacterium nodulans ORS 2060.</title>
        <authorList>
            <consortium name="US DOE Joint Genome Institute"/>
            <person name="Lucas S."/>
            <person name="Copeland A."/>
            <person name="Lapidus A."/>
            <person name="Glavina del Rio T."/>
            <person name="Dalin E."/>
            <person name="Tice H."/>
            <person name="Bruce D."/>
            <person name="Goodwin L."/>
            <person name="Pitluck S."/>
            <person name="Sims D."/>
            <person name="Brettin T."/>
            <person name="Detter J.C."/>
            <person name="Han C."/>
            <person name="Larimer F."/>
            <person name="Land M."/>
            <person name="Hauser L."/>
            <person name="Kyrpides N."/>
            <person name="Ivanova N."/>
            <person name="Marx C.J."/>
            <person name="Richardson P."/>
        </authorList>
    </citation>
    <scope>NUCLEOTIDE SEQUENCE [LARGE SCALE GENOMIC DNA]</scope>
    <source>
        <strain evidence="2">LMG 21967 / CNCM I-2342 / ORS 2060</strain>
        <plasmid evidence="2">Plasmid pMNOD02</plasmid>
    </source>
</reference>
<protein>
    <submittedName>
        <fullName evidence="1">Uncharacterized protein</fullName>
    </submittedName>
</protein>
<keyword evidence="2" id="KW-1185">Reference proteome</keyword>
<keyword evidence="1" id="KW-0614">Plasmid</keyword>
<dbReference type="HOGENOM" id="CLU_1738363_0_0_5"/>
<organism evidence="1 2">
    <name type="scientific">Methylobacterium nodulans (strain LMG 21967 / CNCM I-2342 / ORS 2060)</name>
    <dbReference type="NCBI Taxonomy" id="460265"/>
    <lineage>
        <taxon>Bacteria</taxon>
        <taxon>Pseudomonadati</taxon>
        <taxon>Pseudomonadota</taxon>
        <taxon>Alphaproteobacteria</taxon>
        <taxon>Hyphomicrobiales</taxon>
        <taxon>Methylobacteriaceae</taxon>
        <taxon>Methylobacterium</taxon>
    </lineage>
</organism>
<evidence type="ECO:0000313" key="2">
    <source>
        <dbReference type="Proteomes" id="UP000008207"/>
    </source>
</evidence>
<dbReference type="KEGG" id="mno:Mnod_8146"/>